<keyword evidence="1 3" id="KW-0853">WD repeat</keyword>
<protein>
    <submittedName>
        <fullName evidence="5">Uncharacterized protein</fullName>
    </submittedName>
</protein>
<dbReference type="PANTHER" id="PTHR22874">
    <property type="entry name" value="ACTIVATING MOLECULE IN BECN1-REGULATED AUTOPHAGY PROTEIN 1"/>
    <property type="match status" value="1"/>
</dbReference>
<dbReference type="SUPFAM" id="SSF50978">
    <property type="entry name" value="WD40 repeat-like"/>
    <property type="match status" value="1"/>
</dbReference>
<dbReference type="PANTHER" id="PTHR22874:SF1">
    <property type="entry name" value="ACTIVATING MOLECULE IN BECN1-REGULATED AUTOPHAGY PROTEIN 1"/>
    <property type="match status" value="1"/>
</dbReference>
<dbReference type="Proteomes" id="UP000541444">
    <property type="component" value="Unassembled WGS sequence"/>
</dbReference>
<evidence type="ECO:0000256" key="4">
    <source>
        <dbReference type="SAM" id="MobiDB-lite"/>
    </source>
</evidence>
<gene>
    <name evidence="5" type="ORF">GIB67_035769</name>
</gene>
<dbReference type="GO" id="GO:0080008">
    <property type="term" value="C:Cul4-RING E3 ubiquitin ligase complex"/>
    <property type="evidence" value="ECO:0007669"/>
    <property type="project" value="TreeGrafter"/>
</dbReference>
<dbReference type="Pfam" id="PF00400">
    <property type="entry name" value="WD40"/>
    <property type="match status" value="1"/>
</dbReference>
<feature type="compositionally biased region" description="Polar residues" evidence="4">
    <location>
        <begin position="266"/>
        <end position="293"/>
    </location>
</feature>
<dbReference type="GO" id="GO:0000423">
    <property type="term" value="P:mitophagy"/>
    <property type="evidence" value="ECO:0007669"/>
    <property type="project" value="TreeGrafter"/>
</dbReference>
<dbReference type="SMART" id="SM00320">
    <property type="entry name" value="WD40"/>
    <property type="match status" value="2"/>
</dbReference>
<feature type="region of interest" description="Disordered" evidence="4">
    <location>
        <begin position="263"/>
        <end position="293"/>
    </location>
</feature>
<evidence type="ECO:0000256" key="1">
    <source>
        <dbReference type="ARBA" id="ARBA00022574"/>
    </source>
</evidence>
<dbReference type="InterPro" id="IPR001680">
    <property type="entry name" value="WD40_rpt"/>
</dbReference>
<dbReference type="GO" id="GO:0000045">
    <property type="term" value="P:autophagosome assembly"/>
    <property type="evidence" value="ECO:0007669"/>
    <property type="project" value="TreeGrafter"/>
</dbReference>
<dbReference type="PROSITE" id="PS50082">
    <property type="entry name" value="WD_REPEATS_2"/>
    <property type="match status" value="1"/>
</dbReference>
<evidence type="ECO:0000313" key="5">
    <source>
        <dbReference type="EMBL" id="KAF6155022.1"/>
    </source>
</evidence>
<keyword evidence="6" id="KW-1185">Reference proteome</keyword>
<evidence type="ECO:0000313" key="6">
    <source>
        <dbReference type="Proteomes" id="UP000541444"/>
    </source>
</evidence>
<dbReference type="AlphaFoldDB" id="A0A7J7MJN0"/>
<keyword evidence="2" id="KW-0677">Repeat</keyword>
<dbReference type="InterPro" id="IPR015943">
    <property type="entry name" value="WD40/YVTN_repeat-like_dom_sf"/>
</dbReference>
<reference evidence="5 6" key="1">
    <citation type="journal article" date="2020" name="IScience">
        <title>Genome Sequencing of the Endangered Kingdonia uniflora (Circaeasteraceae, Ranunculales) Reveals Potential Mechanisms of Evolutionary Specialization.</title>
        <authorList>
            <person name="Sun Y."/>
            <person name="Deng T."/>
            <person name="Zhang A."/>
            <person name="Moore M.J."/>
            <person name="Landis J.B."/>
            <person name="Lin N."/>
            <person name="Zhang H."/>
            <person name="Zhang X."/>
            <person name="Huang J."/>
            <person name="Zhang X."/>
            <person name="Sun H."/>
            <person name="Wang H."/>
        </authorList>
    </citation>
    <scope>NUCLEOTIDE SEQUENCE [LARGE SCALE GENOMIC DNA]</scope>
    <source>
        <strain evidence="5">TB1705</strain>
        <tissue evidence="5">Leaf</tissue>
    </source>
</reference>
<name>A0A7J7MJN0_9MAGN</name>
<sequence length="608" mass="66412">MRRTSVPNFHAEDAIITHLFFRRPPLIMMLQRDPPFTPVMLIGPAEVAEVARLSNNKTPLSDDGVQVPHSIHGDHTVKIIDCQTGSCLKVLSGHRRTPWVVRFHPLHPEILASGSLDHEVRLWDANTVECIGSCDFYCPIAFIAFHAQGEVLAVASGHKLYIWHYNRRGEASSPTIVLKTRRSLRVLHFHPHAAPFLLTAEVSDLDSPDSPMAIATSAGYPLYPPPAVFFANVHSGVQSNLETNVSPVPAPFLFWPSLARDKGRTSNRSHPVQDDTTYNSTANETENAVSESTIDSTIDMETTEEQPITSPILDTSYGPNNTPPVNLQSGRVGRTPPRHSRPGVEVTPSIYLSNLSRSTGLQMLLRSGDYGQLHQFFPFGDPMFWELPFLQGWLMGQSQAGLNPMLSLNDALHESSSGFRTLGSDNILASDMGARNVDVSVASSLMATCVSQSRLPARSGIRHHSSRSRSIAPAVSGDGGGFISIGQEENDSQLNGRIESDIATSLAAAATAELPCTDVTGASTSPTRHLISALQIIYEFRVYSLEEAMFSSVLASRAIRAAYCLTSIQRLSTRDLQWDLLHHLINMEGCQKADRGIQIQGNSVADNG</sequence>
<dbReference type="Gene3D" id="2.130.10.10">
    <property type="entry name" value="YVTN repeat-like/Quinoprotein amine dehydrogenase"/>
    <property type="match status" value="1"/>
</dbReference>
<dbReference type="PROSITE" id="PS50294">
    <property type="entry name" value="WD_REPEATS_REGION"/>
    <property type="match status" value="1"/>
</dbReference>
<evidence type="ECO:0000256" key="2">
    <source>
        <dbReference type="ARBA" id="ARBA00022737"/>
    </source>
</evidence>
<evidence type="ECO:0000256" key="3">
    <source>
        <dbReference type="PROSITE-ProRule" id="PRU00221"/>
    </source>
</evidence>
<feature type="compositionally biased region" description="Polar residues" evidence="4">
    <location>
        <begin position="310"/>
        <end position="329"/>
    </location>
</feature>
<dbReference type="EMBL" id="JACGCM010001441">
    <property type="protein sequence ID" value="KAF6155022.1"/>
    <property type="molecule type" value="Genomic_DNA"/>
</dbReference>
<proteinExistence type="predicted"/>
<dbReference type="GO" id="GO:1990756">
    <property type="term" value="F:ubiquitin-like ligase-substrate adaptor activity"/>
    <property type="evidence" value="ECO:0007669"/>
    <property type="project" value="TreeGrafter"/>
</dbReference>
<dbReference type="PROSITE" id="PS00678">
    <property type="entry name" value="WD_REPEATS_1"/>
    <property type="match status" value="1"/>
</dbReference>
<comment type="caution">
    <text evidence="5">The sequence shown here is derived from an EMBL/GenBank/DDBJ whole genome shotgun (WGS) entry which is preliminary data.</text>
</comment>
<dbReference type="InterPro" id="IPR036322">
    <property type="entry name" value="WD40_repeat_dom_sf"/>
</dbReference>
<feature type="repeat" description="WD" evidence="3">
    <location>
        <begin position="91"/>
        <end position="133"/>
    </location>
</feature>
<organism evidence="5 6">
    <name type="scientific">Kingdonia uniflora</name>
    <dbReference type="NCBI Taxonomy" id="39325"/>
    <lineage>
        <taxon>Eukaryota</taxon>
        <taxon>Viridiplantae</taxon>
        <taxon>Streptophyta</taxon>
        <taxon>Embryophyta</taxon>
        <taxon>Tracheophyta</taxon>
        <taxon>Spermatophyta</taxon>
        <taxon>Magnoliopsida</taxon>
        <taxon>Ranunculales</taxon>
        <taxon>Circaeasteraceae</taxon>
        <taxon>Kingdonia</taxon>
    </lineage>
</organism>
<dbReference type="InterPro" id="IPR019775">
    <property type="entry name" value="WD40_repeat_CS"/>
</dbReference>
<dbReference type="OrthoDB" id="6363363at2759"/>
<feature type="region of interest" description="Disordered" evidence="4">
    <location>
        <begin position="310"/>
        <end position="345"/>
    </location>
</feature>
<accession>A0A7J7MJN0</accession>
<dbReference type="InterPro" id="IPR052596">
    <property type="entry name" value="AMBRA1_autophagy"/>
</dbReference>